<comment type="caution">
    <text evidence="1">The sequence shown here is derived from an EMBL/GenBank/DDBJ whole genome shotgun (WGS) entry which is preliminary data.</text>
</comment>
<name>A0A645BEP8_9ZZZZ</name>
<sequence length="180" mass="19926">MPHYGYSTWQKFQVPIKKAMVAAEGANMDLASHFAQSVNPVESGTGGNRTQADYLLTRRAAYLVAMNADEKKPEIQAAQRYFLEKTVRAESVLNRIPSEMAAMVPMTYSEALRAYAREVDAREAAEAYVKELEPKAESDDEFMDTDGTYSVGAVAKICGLTQNGLHERNAATSHTLGWLR</sequence>
<accession>A0A645BEP8</accession>
<proteinExistence type="predicted"/>
<gene>
    <name evidence="1" type="ORF">SDC9_110805</name>
</gene>
<organism evidence="1">
    <name type="scientific">bioreactor metagenome</name>
    <dbReference type="NCBI Taxonomy" id="1076179"/>
    <lineage>
        <taxon>unclassified sequences</taxon>
        <taxon>metagenomes</taxon>
        <taxon>ecological metagenomes</taxon>
    </lineage>
</organism>
<dbReference type="EMBL" id="VSSQ01019676">
    <property type="protein sequence ID" value="MPM63920.1"/>
    <property type="molecule type" value="Genomic_DNA"/>
</dbReference>
<dbReference type="AlphaFoldDB" id="A0A645BEP8"/>
<evidence type="ECO:0008006" key="2">
    <source>
        <dbReference type="Google" id="ProtNLM"/>
    </source>
</evidence>
<evidence type="ECO:0000313" key="1">
    <source>
        <dbReference type="EMBL" id="MPM63920.1"/>
    </source>
</evidence>
<reference evidence="1" key="1">
    <citation type="submission" date="2019-08" db="EMBL/GenBank/DDBJ databases">
        <authorList>
            <person name="Kucharzyk K."/>
            <person name="Murdoch R.W."/>
            <person name="Higgins S."/>
            <person name="Loffler F."/>
        </authorList>
    </citation>
    <scope>NUCLEOTIDE SEQUENCE</scope>
</reference>
<protein>
    <recommendedName>
        <fullName evidence="2">Bro-N domain-containing protein</fullName>
    </recommendedName>
</protein>